<feature type="transmembrane region" description="Helical" evidence="1">
    <location>
        <begin position="93"/>
        <end position="112"/>
    </location>
</feature>
<dbReference type="Proteomes" id="UP000594836">
    <property type="component" value="Chromosome"/>
</dbReference>
<feature type="transmembrane region" description="Helical" evidence="1">
    <location>
        <begin position="185"/>
        <end position="207"/>
    </location>
</feature>
<organism evidence="2 3">
    <name type="scientific">Sphingomonas paucimobilis</name>
    <name type="common">Pseudomonas paucimobilis</name>
    <dbReference type="NCBI Taxonomy" id="13689"/>
    <lineage>
        <taxon>Bacteria</taxon>
        <taxon>Pseudomonadati</taxon>
        <taxon>Pseudomonadota</taxon>
        <taxon>Alphaproteobacteria</taxon>
        <taxon>Sphingomonadales</taxon>
        <taxon>Sphingomonadaceae</taxon>
        <taxon>Sphingomonas</taxon>
    </lineage>
</organism>
<feature type="transmembrane region" description="Helical" evidence="1">
    <location>
        <begin position="59"/>
        <end position="81"/>
    </location>
</feature>
<protein>
    <submittedName>
        <fullName evidence="2">DUF1109 domain-containing protein</fullName>
    </submittedName>
</protein>
<keyword evidence="1" id="KW-0472">Membrane</keyword>
<dbReference type="AlphaFoldDB" id="A0A7T3E897"/>
<dbReference type="EMBL" id="CP065713">
    <property type="protein sequence ID" value="QPT10161.1"/>
    <property type="molecule type" value="Genomic_DNA"/>
</dbReference>
<dbReference type="InterPro" id="IPR009495">
    <property type="entry name" value="NrsF"/>
</dbReference>
<dbReference type="Pfam" id="PF06532">
    <property type="entry name" value="NrsF"/>
    <property type="match status" value="1"/>
</dbReference>
<accession>A0A7T3E897</accession>
<keyword evidence="1" id="KW-1133">Transmembrane helix</keyword>
<feature type="transmembrane region" description="Helical" evidence="1">
    <location>
        <begin position="25"/>
        <end position="47"/>
    </location>
</feature>
<evidence type="ECO:0000313" key="3">
    <source>
        <dbReference type="Proteomes" id="UP000594836"/>
    </source>
</evidence>
<reference evidence="2 3" key="1">
    <citation type="submission" date="2020-12" db="EMBL/GenBank/DDBJ databases">
        <title>FDA dAtabase for Regulatory Grade micrObial Sequences (FDA-ARGOS): Supporting development and validation of Infectious Disease Dx tests.</title>
        <authorList>
            <person name="Sproer C."/>
            <person name="Gronow S."/>
            <person name="Severitt S."/>
            <person name="Schroder I."/>
            <person name="Tallon L."/>
            <person name="Sadzewicz L."/>
            <person name="Zhao X."/>
            <person name="Boylan J."/>
            <person name="Ott S."/>
            <person name="Bowen H."/>
            <person name="Vavikolanu K."/>
            <person name="Mehta A."/>
            <person name="Aluvathingal J."/>
            <person name="Nadendla S."/>
            <person name="Lowell S."/>
            <person name="Myers T."/>
            <person name="Yan Y."/>
            <person name="Sichtig H."/>
        </authorList>
    </citation>
    <scope>NUCLEOTIDE SEQUENCE [LARGE SCALE GENOMIC DNA]</scope>
    <source>
        <strain evidence="2 3">FDAARGOS_881</strain>
    </source>
</reference>
<dbReference type="RefSeq" id="WP_151606905.1">
    <property type="nucleotide sequence ID" value="NZ_CP065713.1"/>
</dbReference>
<proteinExistence type="predicted"/>
<evidence type="ECO:0000256" key="1">
    <source>
        <dbReference type="SAM" id="Phobius"/>
    </source>
</evidence>
<feature type="transmembrane region" description="Helical" evidence="1">
    <location>
        <begin position="132"/>
        <end position="149"/>
    </location>
</feature>
<name>A0A7T3E897_SPHPI</name>
<gene>
    <name evidence="2" type="ORF">I6G38_08095</name>
</gene>
<feature type="transmembrane region" description="Helical" evidence="1">
    <location>
        <begin position="161"/>
        <end position="179"/>
    </location>
</feature>
<evidence type="ECO:0000313" key="2">
    <source>
        <dbReference type="EMBL" id="QPT10161.1"/>
    </source>
</evidence>
<sequence length="213" mass="22379">MKTADLINRLTVDLKPVDYRRASRALGLAFAAGSLAAVAAICLTLGLRPDLREPHALGFLLLKLVFAAGVAATAFLLLLRFARPGQARRSSNLVAALPFVGIVLLAALDLYVTPGAQWAALIAGHAWPKCLVIIPVMAAVPYALMVLALRWGAPTDLWRTGALAGLLAGGVSASAYALACGDDSLPFVACWYSSAILMCGLIGGMLGQRLLRW</sequence>
<keyword evidence="1" id="KW-0812">Transmembrane</keyword>